<proteinExistence type="predicted"/>
<reference evidence="7" key="2">
    <citation type="submission" date="2025-08" db="UniProtKB">
        <authorList>
            <consortium name="Ensembl"/>
        </authorList>
    </citation>
    <scope>IDENTIFICATION</scope>
</reference>
<comment type="subcellular location">
    <subcellularLocation>
        <location evidence="1">Cell projection</location>
        <location evidence="1">Cilium</location>
    </subcellularLocation>
    <subcellularLocation>
        <location evidence="2">Cytoplasm</location>
    </subcellularLocation>
</comment>
<name>A0A672ZM34_9TELE</name>
<dbReference type="SUPFAM" id="SSF49354">
    <property type="entry name" value="PapD-like"/>
    <property type="match status" value="1"/>
</dbReference>
<keyword evidence="3" id="KW-0963">Cytoplasm</keyword>
<dbReference type="Proteomes" id="UP000472271">
    <property type="component" value="Chromosome 2"/>
</dbReference>
<keyword evidence="4" id="KW-0969">Cilium</keyword>
<protein>
    <recommendedName>
        <fullName evidence="6">HYDIN/VesB/CFA65-like Ig-like domain-containing protein</fullName>
    </recommendedName>
</protein>
<evidence type="ECO:0000256" key="3">
    <source>
        <dbReference type="ARBA" id="ARBA00022490"/>
    </source>
</evidence>
<evidence type="ECO:0000256" key="1">
    <source>
        <dbReference type="ARBA" id="ARBA00004138"/>
    </source>
</evidence>
<evidence type="ECO:0000313" key="8">
    <source>
        <dbReference type="Proteomes" id="UP000472271"/>
    </source>
</evidence>
<dbReference type="InterPro" id="IPR008962">
    <property type="entry name" value="PapD-like_sf"/>
</dbReference>
<feature type="domain" description="HYDIN/VesB/CFA65-like Ig-like" evidence="6">
    <location>
        <begin position="179"/>
        <end position="271"/>
    </location>
</feature>
<reference evidence="7" key="3">
    <citation type="submission" date="2025-09" db="UniProtKB">
        <authorList>
            <consortium name="Ensembl"/>
        </authorList>
    </citation>
    <scope>IDENTIFICATION</scope>
</reference>
<dbReference type="Ensembl" id="ENSSORT00005018808.1">
    <property type="protein sequence ID" value="ENSSORP00005018266.1"/>
    <property type="gene ID" value="ENSSORG00005009055.1"/>
</dbReference>
<accession>A0A672ZM34</accession>
<organism evidence="7 8">
    <name type="scientific">Sphaeramia orbicularis</name>
    <name type="common">orbiculate cardinalfish</name>
    <dbReference type="NCBI Taxonomy" id="375764"/>
    <lineage>
        <taxon>Eukaryota</taxon>
        <taxon>Metazoa</taxon>
        <taxon>Chordata</taxon>
        <taxon>Craniata</taxon>
        <taxon>Vertebrata</taxon>
        <taxon>Euteleostomi</taxon>
        <taxon>Actinopterygii</taxon>
        <taxon>Neopterygii</taxon>
        <taxon>Teleostei</taxon>
        <taxon>Neoteleostei</taxon>
        <taxon>Acanthomorphata</taxon>
        <taxon>Gobiaria</taxon>
        <taxon>Kurtiformes</taxon>
        <taxon>Apogonoidei</taxon>
        <taxon>Apogonidae</taxon>
        <taxon>Apogoninae</taxon>
        <taxon>Sphaeramia</taxon>
    </lineage>
</organism>
<evidence type="ECO:0000256" key="4">
    <source>
        <dbReference type="ARBA" id="ARBA00023069"/>
    </source>
</evidence>
<dbReference type="AlphaFoldDB" id="A0A672ZM34"/>
<dbReference type="GO" id="GO:1904158">
    <property type="term" value="P:axonemal central apparatus assembly"/>
    <property type="evidence" value="ECO:0007669"/>
    <property type="project" value="TreeGrafter"/>
</dbReference>
<dbReference type="PANTHER" id="PTHR23053:SF0">
    <property type="entry name" value="HYDROCEPHALUS-INDUCING PROTEIN HOMOLOG"/>
    <property type="match status" value="1"/>
</dbReference>
<keyword evidence="8" id="KW-1185">Reference proteome</keyword>
<evidence type="ECO:0000259" key="6">
    <source>
        <dbReference type="Pfam" id="PF22544"/>
    </source>
</evidence>
<sequence>MKPDKSKTEGKTNTQTPNIYYMEKNSFFVVKILKIIECPVVLSELKFLNIKGQMNPQNELICDLCRCQLSSVDVDRALFQPFPSRLVFQNFSPGQTYRLPLELFNHDKVSRAVRLEPDDSQYFHAVCSDDGSQTVAPGLRATFSVVFSPQENKDYHHRLVFVTERERFEVPVVAIGPRAVLDFRDQLVLPTCPVKATTETTQLVRNIGNSQARFKLRTNRPFSVAPSSGSLDVGDSVQVTVTFNPMNVGNHRQDLILHYHTGEDVYISVSGTCQELDIHLSSDSVALKRTYITLTSVQTVSLTNTSQIPLRYIWTSEEEAAKRECRPAAVRCLPLPLPPPAPRDDRRQTWKDDLDALSDGCITAEPMVRSSEGEIWPNLTAQFHIVFKPEEAKLYQQTIYCDITGRESGLPLTIEGEGVGPNVELNYSLWDMENVVINDKLCYEVLVSNRGLINAPFSLLSPNTAFGCCFSFSPEEGVVPAGEHRIVKVTFHSRVFGSFSEDLQLRVEGKPEPLTLTFRGCVTGPSLHFDVSELSFGDVAFGFPQTSVCTLFNTSLVPVNFSLRVLGDGVGPPSITCVKQVHEAFRDQWHGSTARDVHSQPVEFTVSPCYSIVTLCSNTVKRYRLTLAVDVEGVGKEVLTLPISARLV</sequence>
<dbReference type="Gene3D" id="2.60.40.10">
    <property type="entry name" value="Immunoglobulins"/>
    <property type="match status" value="5"/>
</dbReference>
<dbReference type="InterPro" id="IPR013783">
    <property type="entry name" value="Ig-like_fold"/>
</dbReference>
<dbReference type="GO" id="GO:0003341">
    <property type="term" value="P:cilium movement"/>
    <property type="evidence" value="ECO:0007669"/>
    <property type="project" value="TreeGrafter"/>
</dbReference>
<evidence type="ECO:0000313" key="7">
    <source>
        <dbReference type="Ensembl" id="ENSSORP00005018266.1"/>
    </source>
</evidence>
<dbReference type="InterPro" id="IPR033305">
    <property type="entry name" value="Hydin-like"/>
</dbReference>
<feature type="domain" description="HYDIN/VesB/CFA65-like Ig-like" evidence="6">
    <location>
        <begin position="421"/>
        <end position="521"/>
    </location>
</feature>
<dbReference type="GO" id="GO:0005930">
    <property type="term" value="C:axoneme"/>
    <property type="evidence" value="ECO:0007669"/>
    <property type="project" value="TreeGrafter"/>
</dbReference>
<evidence type="ECO:0000256" key="2">
    <source>
        <dbReference type="ARBA" id="ARBA00004496"/>
    </source>
</evidence>
<reference evidence="7" key="1">
    <citation type="submission" date="2019-06" db="EMBL/GenBank/DDBJ databases">
        <authorList>
            <consortium name="Wellcome Sanger Institute Data Sharing"/>
        </authorList>
    </citation>
    <scope>NUCLEOTIDE SEQUENCE [LARGE SCALE GENOMIC DNA]</scope>
</reference>
<dbReference type="InParanoid" id="A0A672ZM34"/>
<dbReference type="Pfam" id="PF22544">
    <property type="entry name" value="HYDIN_VesB_CFA65-like_Ig"/>
    <property type="match status" value="2"/>
</dbReference>
<dbReference type="InterPro" id="IPR053879">
    <property type="entry name" value="HYDIN_VesB_CFA65-like_Ig"/>
</dbReference>
<dbReference type="PANTHER" id="PTHR23053">
    <property type="entry name" value="DLEC1 DELETED IN LUNG AND ESOPHAGEAL CANCER 1"/>
    <property type="match status" value="1"/>
</dbReference>
<keyword evidence="5" id="KW-0966">Cell projection</keyword>
<evidence type="ECO:0000256" key="5">
    <source>
        <dbReference type="ARBA" id="ARBA00023273"/>
    </source>
</evidence>